<accession>A0AAV7MDM6</accession>
<evidence type="ECO:0000256" key="1">
    <source>
        <dbReference type="SAM" id="MobiDB-lite"/>
    </source>
</evidence>
<feature type="compositionally biased region" description="Low complexity" evidence="1">
    <location>
        <begin position="71"/>
        <end position="91"/>
    </location>
</feature>
<evidence type="ECO:0000313" key="3">
    <source>
        <dbReference type="Proteomes" id="UP001066276"/>
    </source>
</evidence>
<protein>
    <submittedName>
        <fullName evidence="2">Uncharacterized protein</fullName>
    </submittedName>
</protein>
<feature type="region of interest" description="Disordered" evidence="1">
    <location>
        <begin position="18"/>
        <end position="124"/>
    </location>
</feature>
<sequence length="124" mass="12900">MRVWGGRQTAVKERQLAALKRNGNAAEKARKRARTSLGVRVLHPAGVSFREASRRGHRHSAGARRRKSGAREGTASDSGTAAAGDGAAGLSSAGGGRGLLRSCPADTRRMPDGLKAPGFGRTRG</sequence>
<comment type="caution">
    <text evidence="2">The sequence shown here is derived from an EMBL/GenBank/DDBJ whole genome shotgun (WGS) entry which is preliminary data.</text>
</comment>
<keyword evidence="3" id="KW-1185">Reference proteome</keyword>
<feature type="compositionally biased region" description="Basic residues" evidence="1">
    <location>
        <begin position="55"/>
        <end position="68"/>
    </location>
</feature>
<dbReference type="AlphaFoldDB" id="A0AAV7MDM6"/>
<evidence type="ECO:0000313" key="2">
    <source>
        <dbReference type="EMBL" id="KAJ1101587.1"/>
    </source>
</evidence>
<organism evidence="2 3">
    <name type="scientific">Pleurodeles waltl</name>
    <name type="common">Iberian ribbed newt</name>
    <dbReference type="NCBI Taxonomy" id="8319"/>
    <lineage>
        <taxon>Eukaryota</taxon>
        <taxon>Metazoa</taxon>
        <taxon>Chordata</taxon>
        <taxon>Craniata</taxon>
        <taxon>Vertebrata</taxon>
        <taxon>Euteleostomi</taxon>
        <taxon>Amphibia</taxon>
        <taxon>Batrachia</taxon>
        <taxon>Caudata</taxon>
        <taxon>Salamandroidea</taxon>
        <taxon>Salamandridae</taxon>
        <taxon>Pleurodelinae</taxon>
        <taxon>Pleurodeles</taxon>
    </lineage>
</organism>
<name>A0AAV7MDM6_PLEWA</name>
<dbReference type="Proteomes" id="UP001066276">
    <property type="component" value="Chromosome 10"/>
</dbReference>
<dbReference type="EMBL" id="JANPWB010000014">
    <property type="protein sequence ID" value="KAJ1101587.1"/>
    <property type="molecule type" value="Genomic_DNA"/>
</dbReference>
<reference evidence="2" key="1">
    <citation type="journal article" date="2022" name="bioRxiv">
        <title>Sequencing and chromosome-scale assembly of the giantPleurodeles waltlgenome.</title>
        <authorList>
            <person name="Brown T."/>
            <person name="Elewa A."/>
            <person name="Iarovenko S."/>
            <person name="Subramanian E."/>
            <person name="Araus A.J."/>
            <person name="Petzold A."/>
            <person name="Susuki M."/>
            <person name="Suzuki K.-i.T."/>
            <person name="Hayashi T."/>
            <person name="Toyoda A."/>
            <person name="Oliveira C."/>
            <person name="Osipova E."/>
            <person name="Leigh N.D."/>
            <person name="Simon A."/>
            <person name="Yun M.H."/>
        </authorList>
    </citation>
    <scope>NUCLEOTIDE SEQUENCE</scope>
    <source>
        <strain evidence="2">20211129_DDA</strain>
        <tissue evidence="2">Liver</tissue>
    </source>
</reference>
<proteinExistence type="predicted"/>
<gene>
    <name evidence="2" type="ORF">NDU88_006653</name>
</gene>